<dbReference type="InterPro" id="IPR009057">
    <property type="entry name" value="Homeodomain-like_sf"/>
</dbReference>
<accession>A0AA35Z153</accession>
<keyword evidence="4" id="KW-1185">Reference proteome</keyword>
<dbReference type="PROSITE" id="PS50090">
    <property type="entry name" value="MYB_LIKE"/>
    <property type="match status" value="1"/>
</dbReference>
<evidence type="ECO:0000313" key="4">
    <source>
        <dbReference type="Proteomes" id="UP001177003"/>
    </source>
</evidence>
<dbReference type="Proteomes" id="UP001177003">
    <property type="component" value="Chromosome 5"/>
</dbReference>
<name>A0AA35Z153_LACSI</name>
<dbReference type="PANTHER" id="PTHR46872:SF10">
    <property type="entry name" value="MYB-LIKE DOMAIN-CONTAINING PROTEIN"/>
    <property type="match status" value="1"/>
</dbReference>
<evidence type="ECO:0000313" key="3">
    <source>
        <dbReference type="EMBL" id="CAI9284016.1"/>
    </source>
</evidence>
<dbReference type="EMBL" id="OX465081">
    <property type="protein sequence ID" value="CAI9284016.1"/>
    <property type="molecule type" value="Genomic_DNA"/>
</dbReference>
<organism evidence="3 4">
    <name type="scientific">Lactuca saligna</name>
    <name type="common">Willowleaf lettuce</name>
    <dbReference type="NCBI Taxonomy" id="75948"/>
    <lineage>
        <taxon>Eukaryota</taxon>
        <taxon>Viridiplantae</taxon>
        <taxon>Streptophyta</taxon>
        <taxon>Embryophyta</taxon>
        <taxon>Tracheophyta</taxon>
        <taxon>Spermatophyta</taxon>
        <taxon>Magnoliopsida</taxon>
        <taxon>eudicotyledons</taxon>
        <taxon>Gunneridae</taxon>
        <taxon>Pentapetalae</taxon>
        <taxon>asterids</taxon>
        <taxon>campanulids</taxon>
        <taxon>Asterales</taxon>
        <taxon>Asteraceae</taxon>
        <taxon>Cichorioideae</taxon>
        <taxon>Cichorieae</taxon>
        <taxon>Lactucinae</taxon>
        <taxon>Lactuca</taxon>
    </lineage>
</organism>
<feature type="compositionally biased region" description="Acidic residues" evidence="1">
    <location>
        <begin position="277"/>
        <end position="296"/>
    </location>
</feature>
<dbReference type="Gene3D" id="1.10.10.60">
    <property type="entry name" value="Homeodomain-like"/>
    <property type="match status" value="1"/>
</dbReference>
<gene>
    <name evidence="3" type="ORF">LSALG_LOCUS23577</name>
</gene>
<reference evidence="3" key="1">
    <citation type="submission" date="2023-04" db="EMBL/GenBank/DDBJ databases">
        <authorList>
            <person name="Vijverberg K."/>
            <person name="Xiong W."/>
            <person name="Schranz E."/>
        </authorList>
    </citation>
    <scope>NUCLEOTIDE SEQUENCE</scope>
</reference>
<evidence type="ECO:0000256" key="1">
    <source>
        <dbReference type="SAM" id="MobiDB-lite"/>
    </source>
</evidence>
<dbReference type="CDD" id="cd00167">
    <property type="entry name" value="SANT"/>
    <property type="match status" value="1"/>
</dbReference>
<dbReference type="PANTHER" id="PTHR46872">
    <property type="entry name" value="DNA BINDING PROTEIN"/>
    <property type="match status" value="1"/>
</dbReference>
<proteinExistence type="predicted"/>
<dbReference type="SUPFAM" id="SSF46689">
    <property type="entry name" value="Homeodomain-like"/>
    <property type="match status" value="1"/>
</dbReference>
<evidence type="ECO:0000259" key="2">
    <source>
        <dbReference type="PROSITE" id="PS50090"/>
    </source>
</evidence>
<sequence length="391" mass="44108">MVAFGCGNRREVLKDIDGAVAASIGPSDSFDCRCCLPIDLFFNASRYGNRFLVKHVSSLEFPSKDVPLKPCNSVIADEQISHNENDVVKSEAPIQPVDTYSHLLHFPPLKQVPVGPQYQADIPEWHGFDPNNASKTSNDNKFIGSCVIQMPESDPPICNGVGKSHCWCEDPGSVTCVRLHIIEARENLRENIGHERFSELGFCNMGDMVACKWTEEDEQLFHEVVYSNPVSLGQNFWNHLADAFPSRTNREIVSYYFNVFVLQRRAEQNRFDPTNADSDDDEWQGSSESSEEDEVSIESPVFYYNEESEFIHGYNQTLIDESGDNSCTSSESQVSEVNHDFMLEPSDSREWDVGCFSFPRNKADFLPTGSMIEEVFGVESWKIDDNEEGSS</sequence>
<dbReference type="InterPro" id="IPR001005">
    <property type="entry name" value="SANT/Myb"/>
</dbReference>
<feature type="domain" description="Myb-like" evidence="2">
    <location>
        <begin position="212"/>
        <end position="260"/>
    </location>
</feature>
<feature type="region of interest" description="Disordered" evidence="1">
    <location>
        <begin position="270"/>
        <end position="297"/>
    </location>
</feature>
<dbReference type="AlphaFoldDB" id="A0AA35Z153"/>
<protein>
    <recommendedName>
        <fullName evidence="2">Myb-like domain-containing protein</fullName>
    </recommendedName>
</protein>